<evidence type="ECO:0000313" key="2">
    <source>
        <dbReference type="Proteomes" id="UP000636800"/>
    </source>
</evidence>
<dbReference type="AlphaFoldDB" id="A0A835P939"/>
<protein>
    <submittedName>
        <fullName evidence="1">Uncharacterized protein</fullName>
    </submittedName>
</protein>
<keyword evidence="2" id="KW-1185">Reference proteome</keyword>
<sequence length="117" mass="13753">MTPSNFKQILSKREGIGDKYNSLFNFLDSILEFLHIVPRISMSCRSTKFENLENSQVVHFVSRFFVDKKMDNPIEKFDHPRRNNSVGPYTIKRSVREIFANQYLEMKPNSQSNGNNF</sequence>
<comment type="caution">
    <text evidence="1">The sequence shown here is derived from an EMBL/GenBank/DDBJ whole genome shotgun (WGS) entry which is preliminary data.</text>
</comment>
<dbReference type="OrthoDB" id="5835829at2759"/>
<evidence type="ECO:0000313" key="1">
    <source>
        <dbReference type="EMBL" id="KAG0449300.1"/>
    </source>
</evidence>
<dbReference type="EMBL" id="JADCNL010000197">
    <property type="protein sequence ID" value="KAG0449300.1"/>
    <property type="molecule type" value="Genomic_DNA"/>
</dbReference>
<name>A0A835P939_VANPL</name>
<proteinExistence type="predicted"/>
<dbReference type="Proteomes" id="UP000636800">
    <property type="component" value="Unassembled WGS sequence"/>
</dbReference>
<reference evidence="1 2" key="1">
    <citation type="journal article" date="2020" name="Nat. Food">
        <title>A phased Vanilla planifolia genome enables genetic improvement of flavour and production.</title>
        <authorList>
            <person name="Hasing T."/>
            <person name="Tang H."/>
            <person name="Brym M."/>
            <person name="Khazi F."/>
            <person name="Huang T."/>
            <person name="Chambers A.H."/>
        </authorList>
    </citation>
    <scope>NUCLEOTIDE SEQUENCE [LARGE SCALE GENOMIC DNA]</scope>
    <source>
        <tissue evidence="1">Leaf</tissue>
    </source>
</reference>
<organism evidence="1 2">
    <name type="scientific">Vanilla planifolia</name>
    <name type="common">Vanilla</name>
    <dbReference type="NCBI Taxonomy" id="51239"/>
    <lineage>
        <taxon>Eukaryota</taxon>
        <taxon>Viridiplantae</taxon>
        <taxon>Streptophyta</taxon>
        <taxon>Embryophyta</taxon>
        <taxon>Tracheophyta</taxon>
        <taxon>Spermatophyta</taxon>
        <taxon>Magnoliopsida</taxon>
        <taxon>Liliopsida</taxon>
        <taxon>Asparagales</taxon>
        <taxon>Orchidaceae</taxon>
        <taxon>Vanilloideae</taxon>
        <taxon>Vanilleae</taxon>
        <taxon>Vanilla</taxon>
    </lineage>
</organism>
<gene>
    <name evidence="1" type="ORF">HPP92_027448</name>
</gene>
<accession>A0A835P939</accession>